<evidence type="ECO:0000313" key="2">
    <source>
        <dbReference type="EMBL" id="UJO25096.1"/>
    </source>
</evidence>
<evidence type="ECO:0000313" key="3">
    <source>
        <dbReference type="Proteomes" id="UP000756132"/>
    </source>
</evidence>
<keyword evidence="3" id="KW-1185">Reference proteome</keyword>
<proteinExistence type="predicted"/>
<dbReference type="GeneID" id="71994189"/>
<dbReference type="Proteomes" id="UP000756132">
    <property type="component" value="Chromosome 13"/>
</dbReference>
<accession>A0A9Q8PMD6</accession>
<keyword evidence="1" id="KW-0812">Transmembrane</keyword>
<dbReference type="RefSeq" id="XP_047769462.1">
    <property type="nucleotide sequence ID" value="XM_047913459.1"/>
</dbReference>
<dbReference type="AlphaFoldDB" id="A0A9Q8PMD6"/>
<keyword evidence="1" id="KW-0472">Membrane</keyword>
<evidence type="ECO:0000256" key="1">
    <source>
        <dbReference type="SAM" id="Phobius"/>
    </source>
</evidence>
<reference evidence="2" key="2">
    <citation type="journal article" date="2022" name="Microb. Genom.">
        <title>A chromosome-scale genome assembly of the tomato pathogen Cladosporium fulvum reveals a compartmentalized genome architecture and the presence of a dispensable chromosome.</title>
        <authorList>
            <person name="Zaccaron A.Z."/>
            <person name="Chen L.H."/>
            <person name="Samaras A."/>
            <person name="Stergiopoulos I."/>
        </authorList>
    </citation>
    <scope>NUCLEOTIDE SEQUENCE</scope>
    <source>
        <strain evidence="2">Race5_Kim</strain>
    </source>
</reference>
<organism evidence="2 3">
    <name type="scientific">Passalora fulva</name>
    <name type="common">Tomato leaf mold</name>
    <name type="synonym">Cladosporium fulvum</name>
    <dbReference type="NCBI Taxonomy" id="5499"/>
    <lineage>
        <taxon>Eukaryota</taxon>
        <taxon>Fungi</taxon>
        <taxon>Dikarya</taxon>
        <taxon>Ascomycota</taxon>
        <taxon>Pezizomycotina</taxon>
        <taxon>Dothideomycetes</taxon>
        <taxon>Dothideomycetidae</taxon>
        <taxon>Mycosphaerellales</taxon>
        <taxon>Mycosphaerellaceae</taxon>
        <taxon>Fulvia</taxon>
    </lineage>
</organism>
<name>A0A9Q8PMD6_PASFU</name>
<gene>
    <name evidence="2" type="ORF">CLAFUR5_14311</name>
</gene>
<sequence length="205" mass="23261">MYRNGRFDVYGWGPRTNEALRDGPIVFPAADQLYTDIENVAAQAAAKRQYLFQPHGISQPQGLDSMLSDLADDFVRLSAEAVWHIDGYDEMKAATNRPVDKGHDEDQVLHEELHDANIHEDVTWEQTLLCTDFHCPLLTYVCNSRSVQDILWAYGLNNGQPGTDTKRLLRHMFMSVASLHFCANTLVLLCLSFNYLLKSLNKANM</sequence>
<dbReference type="KEGG" id="ffu:CLAFUR5_14311"/>
<reference evidence="2" key="1">
    <citation type="submission" date="2021-12" db="EMBL/GenBank/DDBJ databases">
        <authorList>
            <person name="Zaccaron A."/>
            <person name="Stergiopoulos I."/>
        </authorList>
    </citation>
    <scope>NUCLEOTIDE SEQUENCE</scope>
    <source>
        <strain evidence="2">Race5_Kim</strain>
    </source>
</reference>
<dbReference type="EMBL" id="CP090175">
    <property type="protein sequence ID" value="UJO25096.1"/>
    <property type="molecule type" value="Genomic_DNA"/>
</dbReference>
<feature type="transmembrane region" description="Helical" evidence="1">
    <location>
        <begin position="176"/>
        <end position="197"/>
    </location>
</feature>
<protein>
    <submittedName>
        <fullName evidence="2">Uncharacterized protein</fullName>
    </submittedName>
</protein>
<keyword evidence="1" id="KW-1133">Transmembrane helix</keyword>